<protein>
    <recommendedName>
        <fullName evidence="10">Protein canopy homolog 3</fullName>
        <ecNumber evidence="4">3.1.26.4</ecNumber>
    </recommendedName>
</protein>
<keyword evidence="5" id="KW-0399">Innate immunity</keyword>
<keyword evidence="8" id="KW-0391">Immunity</keyword>
<feature type="non-terminal residue" evidence="14">
    <location>
        <position position="748"/>
    </location>
</feature>
<feature type="domain" description="Reverse transcriptase" evidence="13">
    <location>
        <begin position="201"/>
        <end position="470"/>
    </location>
</feature>
<dbReference type="PANTHER" id="PTHR15382:SF2">
    <property type="entry name" value="PROTEIN CANOPY HOMOLOG 3"/>
    <property type="match status" value="1"/>
</dbReference>
<evidence type="ECO:0000256" key="6">
    <source>
        <dbReference type="ARBA" id="ARBA00022729"/>
    </source>
</evidence>
<dbReference type="GO" id="GO:0045087">
    <property type="term" value="P:innate immune response"/>
    <property type="evidence" value="ECO:0007669"/>
    <property type="project" value="UniProtKB-KW"/>
</dbReference>
<dbReference type="InterPro" id="IPR036691">
    <property type="entry name" value="Endo/exonu/phosph_ase_sf"/>
</dbReference>
<dbReference type="GO" id="GO:0004523">
    <property type="term" value="F:RNA-DNA hybrid ribonuclease activity"/>
    <property type="evidence" value="ECO:0007669"/>
    <property type="project" value="UniProtKB-EC"/>
</dbReference>
<comment type="similarity">
    <text evidence="2">Belongs to the canopy family.</text>
</comment>
<dbReference type="Gene3D" id="3.60.10.10">
    <property type="entry name" value="Endonuclease/exonuclease/phosphatase"/>
    <property type="match status" value="1"/>
</dbReference>
<comment type="caution">
    <text evidence="14">The sequence shown here is derived from an EMBL/GenBank/DDBJ whole genome shotgun (WGS) entry which is preliminary data.</text>
</comment>
<dbReference type="EMBL" id="JAUCMX010000025">
    <property type="protein sequence ID" value="KAK3510939.1"/>
    <property type="molecule type" value="Genomic_DNA"/>
</dbReference>
<evidence type="ECO:0000256" key="12">
    <source>
        <dbReference type="SAM" id="MobiDB-lite"/>
    </source>
</evidence>
<dbReference type="Gene3D" id="3.30.70.270">
    <property type="match status" value="1"/>
</dbReference>
<evidence type="ECO:0000256" key="1">
    <source>
        <dbReference type="ARBA" id="ARBA00004240"/>
    </source>
</evidence>
<dbReference type="Pfam" id="PF00078">
    <property type="entry name" value="RVT_1"/>
    <property type="match status" value="1"/>
</dbReference>
<accession>A0AAE0PZ68</accession>
<dbReference type="PROSITE" id="PS50878">
    <property type="entry name" value="RT_POL"/>
    <property type="match status" value="1"/>
</dbReference>
<organism evidence="14 15">
    <name type="scientific">Hemibagrus guttatus</name>
    <dbReference type="NCBI Taxonomy" id="175788"/>
    <lineage>
        <taxon>Eukaryota</taxon>
        <taxon>Metazoa</taxon>
        <taxon>Chordata</taxon>
        <taxon>Craniata</taxon>
        <taxon>Vertebrata</taxon>
        <taxon>Euteleostomi</taxon>
        <taxon>Actinopterygii</taxon>
        <taxon>Neopterygii</taxon>
        <taxon>Teleostei</taxon>
        <taxon>Ostariophysi</taxon>
        <taxon>Siluriformes</taxon>
        <taxon>Bagridae</taxon>
        <taxon>Hemibagrus</taxon>
    </lineage>
</organism>
<evidence type="ECO:0000313" key="15">
    <source>
        <dbReference type="Proteomes" id="UP001274896"/>
    </source>
</evidence>
<proteinExistence type="inferred from homology"/>
<dbReference type="PANTHER" id="PTHR15382">
    <property type="entry name" value="CTG4A-RELATED"/>
    <property type="match status" value="1"/>
</dbReference>
<comment type="subcellular location">
    <subcellularLocation>
        <location evidence="1">Endoplasmic reticulum</location>
    </subcellularLocation>
</comment>
<keyword evidence="15" id="KW-1185">Reference proteome</keyword>
<dbReference type="Pfam" id="PF11938">
    <property type="entry name" value="DUF3456"/>
    <property type="match status" value="1"/>
</dbReference>
<dbReference type="InterPro" id="IPR000477">
    <property type="entry name" value="RT_dom"/>
</dbReference>
<evidence type="ECO:0000256" key="5">
    <source>
        <dbReference type="ARBA" id="ARBA00022588"/>
    </source>
</evidence>
<feature type="compositionally biased region" description="Basic and acidic residues" evidence="12">
    <location>
        <begin position="717"/>
        <end position="748"/>
    </location>
</feature>
<evidence type="ECO:0000256" key="10">
    <source>
        <dbReference type="ARBA" id="ARBA00039470"/>
    </source>
</evidence>
<evidence type="ECO:0000256" key="11">
    <source>
        <dbReference type="SAM" id="Coils"/>
    </source>
</evidence>
<dbReference type="SUPFAM" id="SSF56219">
    <property type="entry name" value="DNase I-like"/>
    <property type="match status" value="1"/>
</dbReference>
<feature type="compositionally biased region" description="Basic residues" evidence="12">
    <location>
        <begin position="685"/>
        <end position="694"/>
    </location>
</feature>
<evidence type="ECO:0000256" key="3">
    <source>
        <dbReference type="ARBA" id="ARBA00010879"/>
    </source>
</evidence>
<dbReference type="AlphaFoldDB" id="A0AAE0PZ68"/>
<evidence type="ECO:0000313" key="14">
    <source>
        <dbReference type="EMBL" id="KAK3510939.1"/>
    </source>
</evidence>
<dbReference type="Proteomes" id="UP001274896">
    <property type="component" value="Unassembled WGS sequence"/>
</dbReference>
<evidence type="ECO:0000256" key="9">
    <source>
        <dbReference type="ARBA" id="ARBA00023186"/>
    </source>
</evidence>
<sequence length="748" mass="87829">VGCELEEKERFWSELDEVMERIPTGERVVIGADFNGHVGEGNTGDEEVMGKFGVKERNLEGQMVVDFAKRMDMGVVNTYFQKREEHRVTYKSGGRSTQVDYILCRRGNLKEISDCKVVVGESVARQHRMVVCRMTLMVCKKKRSEIEKKTKWWKLEKEECCEEFRQKLRQALGGQVVLPDDWETTAEVIRETGRKVLGVSSGRRKEDKETWWWNEEVQDSIQRKRLAKKKWDMDRTEENRQEYKELQRRVKKEYRDGQRELHCVFVDLEKAYDRVPREELWYCMRKSGVAEKYVRVVQDMYERSRTVVRCAVIQTEEFNVEVGLHQGSALSPFLFAIVMDQLSEEVRQESPWTMMFADDIVICSESREQVEENLERWRFALERRGMKVSRIQSNGECGKEVKKRVQAETVSLRKRQESELEVAELKMLRFSLGVTRLDRIRNEYIRGTAHVGRLGDKVREARLRWFGHVQRREKFEMNVFIVIALVFVSTHAARRSDDDDWVHLPNKCEVCKFLSIEMKSALEETGKTKEVIETNYRFLDDKGAPPIKYVKSDIRFIEVMESVCSRILQYNLHKERDGSNRFAKGMSETFSTLHNLVHKGVKVVMDIPYELWNETSAEVADLKKQCDVMVEQYEDVIEDWYKGNQEEDLMSYLCEKHVLKGQDRSCLDESWAGRKGDPAAIAQDKKKKKSKKKAKGGENNQNKEKKVKKKKGKVRDKHNDKQKMEEDGHTSDEEIQRSVPLHQEKTEL</sequence>
<feature type="coiled-coil region" evidence="11">
    <location>
        <begin position="226"/>
        <end position="256"/>
    </location>
</feature>
<feature type="compositionally biased region" description="Basic and acidic residues" evidence="12">
    <location>
        <begin position="668"/>
        <end position="677"/>
    </location>
</feature>
<dbReference type="EC" id="3.1.26.4" evidence="4"/>
<dbReference type="SUPFAM" id="SSF56672">
    <property type="entry name" value="DNA/RNA polymerases"/>
    <property type="match status" value="1"/>
</dbReference>
<evidence type="ECO:0000256" key="4">
    <source>
        <dbReference type="ARBA" id="ARBA00012180"/>
    </source>
</evidence>
<keyword evidence="6" id="KW-0732">Signal</keyword>
<dbReference type="InterPro" id="IPR043502">
    <property type="entry name" value="DNA/RNA_pol_sf"/>
</dbReference>
<feature type="region of interest" description="Disordered" evidence="12">
    <location>
        <begin position="668"/>
        <end position="748"/>
    </location>
</feature>
<evidence type="ECO:0000259" key="13">
    <source>
        <dbReference type="PROSITE" id="PS50878"/>
    </source>
</evidence>
<keyword evidence="7" id="KW-0256">Endoplasmic reticulum</keyword>
<comment type="similarity">
    <text evidence="3">Belongs to the beta type-B retroviral polymerase family. HERV class-II K(HML-2) pol subfamily.</text>
</comment>
<dbReference type="InterPro" id="IPR043128">
    <property type="entry name" value="Rev_trsase/Diguanyl_cyclase"/>
</dbReference>
<feature type="compositionally biased region" description="Basic residues" evidence="12">
    <location>
        <begin position="705"/>
        <end position="716"/>
    </location>
</feature>
<gene>
    <name evidence="14" type="ORF">QTP70_027822</name>
</gene>
<name>A0AAE0PZ68_9TELE</name>
<evidence type="ECO:0000256" key="7">
    <source>
        <dbReference type="ARBA" id="ARBA00022824"/>
    </source>
</evidence>
<dbReference type="GO" id="GO:0005783">
    <property type="term" value="C:endoplasmic reticulum"/>
    <property type="evidence" value="ECO:0007669"/>
    <property type="project" value="UniProtKB-SubCell"/>
</dbReference>
<evidence type="ECO:0000256" key="2">
    <source>
        <dbReference type="ARBA" id="ARBA00007285"/>
    </source>
</evidence>
<reference evidence="14" key="1">
    <citation type="submission" date="2023-06" db="EMBL/GenBank/DDBJ databases">
        <title>Male Hemibagrus guttatus genome.</title>
        <authorList>
            <person name="Bian C."/>
        </authorList>
    </citation>
    <scope>NUCLEOTIDE SEQUENCE</scope>
    <source>
        <strain evidence="14">Male_cb2023</strain>
        <tissue evidence="14">Muscle</tissue>
    </source>
</reference>
<keyword evidence="11" id="KW-0175">Coiled coil</keyword>
<keyword evidence="9" id="KW-0143">Chaperone</keyword>
<evidence type="ECO:0000256" key="8">
    <source>
        <dbReference type="ARBA" id="ARBA00022859"/>
    </source>
</evidence>
<dbReference type="InterPro" id="IPR021852">
    <property type="entry name" value="DUF3456"/>
</dbReference>